<proteinExistence type="predicted"/>
<dbReference type="InterPro" id="IPR001138">
    <property type="entry name" value="Zn2Cys6_DnaBD"/>
</dbReference>
<feature type="compositionally biased region" description="Low complexity" evidence="6">
    <location>
        <begin position="120"/>
        <end position="138"/>
    </location>
</feature>
<dbReference type="InterPro" id="IPR036864">
    <property type="entry name" value="Zn2-C6_fun-type_DNA-bd_sf"/>
</dbReference>
<organism evidence="8 9">
    <name type="scientific">Friedmanniomyces endolithicus</name>
    <dbReference type="NCBI Taxonomy" id="329885"/>
    <lineage>
        <taxon>Eukaryota</taxon>
        <taxon>Fungi</taxon>
        <taxon>Dikarya</taxon>
        <taxon>Ascomycota</taxon>
        <taxon>Pezizomycotina</taxon>
        <taxon>Dothideomycetes</taxon>
        <taxon>Dothideomycetidae</taxon>
        <taxon>Mycosphaerellales</taxon>
        <taxon>Teratosphaeriaceae</taxon>
        <taxon>Friedmanniomyces</taxon>
    </lineage>
</organism>
<sequence>MPRMDDVVNNGMRQDGPSREKQAACFECRGSKIKCVREEGETTCKKCRLSGVQCIAPAFHVGRYKGTKNKRTELEKPVLTIGQAAKRSRHNEMNSNSIDGAPFEQILEDSRWFSEMGNEQQGAHSLSAASQQQSAQSSIDPATYMTPSHAATSTSVEVEAGDQGQDIVIENADNPLRLLAAVSNVPKRSASRMLTPEDAGPLANGNHADFEDLDRFFEPMRSRLDIAPDLDPVEMGLVSEEEVALLFP</sequence>
<feature type="region of interest" description="Disordered" evidence="6">
    <location>
        <begin position="116"/>
        <end position="146"/>
    </location>
</feature>
<keyword evidence="4" id="KW-0804">Transcription</keyword>
<protein>
    <recommendedName>
        <fullName evidence="7">Zn(2)-C6 fungal-type domain-containing protein</fullName>
    </recommendedName>
</protein>
<dbReference type="CDD" id="cd00067">
    <property type="entry name" value="GAL4"/>
    <property type="match status" value="1"/>
</dbReference>
<evidence type="ECO:0000256" key="1">
    <source>
        <dbReference type="ARBA" id="ARBA00004123"/>
    </source>
</evidence>
<reference evidence="8 9" key="1">
    <citation type="submission" date="2017-03" db="EMBL/GenBank/DDBJ databases">
        <title>Genomes of endolithic fungi from Antarctica.</title>
        <authorList>
            <person name="Coleine C."/>
            <person name="Masonjones S."/>
            <person name="Stajich J.E."/>
        </authorList>
    </citation>
    <scope>NUCLEOTIDE SEQUENCE [LARGE SCALE GENOMIC DNA]</scope>
    <source>
        <strain evidence="8 9">CCFEE 5311</strain>
    </source>
</reference>
<dbReference type="STRING" id="329885.A0A4U0TTU8"/>
<dbReference type="EMBL" id="NAJP01000153">
    <property type="protein sequence ID" value="TKA25648.1"/>
    <property type="molecule type" value="Genomic_DNA"/>
</dbReference>
<dbReference type="Proteomes" id="UP000310066">
    <property type="component" value="Unassembled WGS sequence"/>
</dbReference>
<evidence type="ECO:0000256" key="2">
    <source>
        <dbReference type="ARBA" id="ARBA00023015"/>
    </source>
</evidence>
<keyword evidence="5" id="KW-0539">Nucleus</keyword>
<dbReference type="AlphaFoldDB" id="A0A4U0TTU8"/>
<dbReference type="OrthoDB" id="3429912at2759"/>
<evidence type="ECO:0000313" key="8">
    <source>
        <dbReference type="EMBL" id="TKA25648.1"/>
    </source>
</evidence>
<keyword evidence="3" id="KW-0238">DNA-binding</keyword>
<dbReference type="SUPFAM" id="SSF57701">
    <property type="entry name" value="Zn2/Cys6 DNA-binding domain"/>
    <property type="match status" value="1"/>
</dbReference>
<feature type="domain" description="Zn(2)-C6 fungal-type" evidence="7">
    <location>
        <begin position="24"/>
        <end position="54"/>
    </location>
</feature>
<keyword evidence="2" id="KW-0805">Transcription regulation</keyword>
<dbReference type="GO" id="GO:0000981">
    <property type="term" value="F:DNA-binding transcription factor activity, RNA polymerase II-specific"/>
    <property type="evidence" value="ECO:0007669"/>
    <property type="project" value="InterPro"/>
</dbReference>
<comment type="caution">
    <text evidence="8">The sequence shown here is derived from an EMBL/GenBank/DDBJ whole genome shotgun (WGS) entry which is preliminary data.</text>
</comment>
<dbReference type="Gene3D" id="4.10.240.10">
    <property type="entry name" value="Zn(2)-C6 fungal-type DNA-binding domain"/>
    <property type="match status" value="1"/>
</dbReference>
<evidence type="ECO:0000259" key="7">
    <source>
        <dbReference type="PROSITE" id="PS00463"/>
    </source>
</evidence>
<dbReference type="GO" id="GO:0008270">
    <property type="term" value="F:zinc ion binding"/>
    <property type="evidence" value="ECO:0007669"/>
    <property type="project" value="InterPro"/>
</dbReference>
<dbReference type="GO" id="GO:0000976">
    <property type="term" value="F:transcription cis-regulatory region binding"/>
    <property type="evidence" value="ECO:0007669"/>
    <property type="project" value="TreeGrafter"/>
</dbReference>
<name>A0A4U0TTU8_9PEZI</name>
<comment type="subcellular location">
    <subcellularLocation>
        <location evidence="1">Nucleus</location>
    </subcellularLocation>
</comment>
<evidence type="ECO:0000256" key="3">
    <source>
        <dbReference type="ARBA" id="ARBA00023125"/>
    </source>
</evidence>
<dbReference type="PROSITE" id="PS00463">
    <property type="entry name" value="ZN2_CY6_FUNGAL_1"/>
    <property type="match status" value="1"/>
</dbReference>
<evidence type="ECO:0000313" key="9">
    <source>
        <dbReference type="Proteomes" id="UP000310066"/>
    </source>
</evidence>
<dbReference type="PANTHER" id="PTHR31845:SF17">
    <property type="entry name" value="ZN(II)2CYS6 TRANSCRIPTION FACTOR (EUROFUNG)"/>
    <property type="match status" value="1"/>
</dbReference>
<dbReference type="InterPro" id="IPR051089">
    <property type="entry name" value="prtT"/>
</dbReference>
<gene>
    <name evidence="8" type="ORF">B0A54_17688</name>
</gene>
<evidence type="ECO:0000256" key="4">
    <source>
        <dbReference type="ARBA" id="ARBA00023163"/>
    </source>
</evidence>
<feature type="region of interest" description="Disordered" evidence="6">
    <location>
        <begin position="1"/>
        <end position="21"/>
    </location>
</feature>
<dbReference type="GO" id="GO:0005634">
    <property type="term" value="C:nucleus"/>
    <property type="evidence" value="ECO:0007669"/>
    <property type="project" value="UniProtKB-SubCell"/>
</dbReference>
<evidence type="ECO:0000256" key="5">
    <source>
        <dbReference type="ARBA" id="ARBA00023242"/>
    </source>
</evidence>
<accession>A0A4U0TTU8</accession>
<evidence type="ECO:0000256" key="6">
    <source>
        <dbReference type="SAM" id="MobiDB-lite"/>
    </source>
</evidence>
<dbReference type="PANTHER" id="PTHR31845">
    <property type="entry name" value="FINGER DOMAIN PROTEIN, PUTATIVE-RELATED"/>
    <property type="match status" value="1"/>
</dbReference>
<dbReference type="Pfam" id="PF00172">
    <property type="entry name" value="Zn_clus"/>
    <property type="match status" value="1"/>
</dbReference>